<protein>
    <submittedName>
        <fullName evidence="1">Uncharacterized protein</fullName>
    </submittedName>
</protein>
<dbReference type="EMBL" id="JANAKD010001063">
    <property type="protein sequence ID" value="KAJ3483928.1"/>
    <property type="molecule type" value="Genomic_DNA"/>
</dbReference>
<keyword evidence="2" id="KW-1185">Reference proteome</keyword>
<evidence type="ECO:0000313" key="2">
    <source>
        <dbReference type="Proteomes" id="UP001148737"/>
    </source>
</evidence>
<organism evidence="1 2">
    <name type="scientific">Lecanicillium saksenae</name>
    <dbReference type="NCBI Taxonomy" id="468837"/>
    <lineage>
        <taxon>Eukaryota</taxon>
        <taxon>Fungi</taxon>
        <taxon>Dikarya</taxon>
        <taxon>Ascomycota</taxon>
        <taxon>Pezizomycotina</taxon>
        <taxon>Sordariomycetes</taxon>
        <taxon>Hypocreomycetidae</taxon>
        <taxon>Hypocreales</taxon>
        <taxon>Cordycipitaceae</taxon>
        <taxon>Lecanicillium</taxon>
    </lineage>
</organism>
<proteinExistence type="predicted"/>
<gene>
    <name evidence="1" type="ORF">NLG97_g7187</name>
</gene>
<comment type="caution">
    <text evidence="1">The sequence shown here is derived from an EMBL/GenBank/DDBJ whole genome shotgun (WGS) entry which is preliminary data.</text>
</comment>
<sequence length="579" mass="65658">MNHLLAFAAGVAAQVLVFSRGEWDSHSRDIVVGFVLLNAASTLALRTSASFALDWPTALWTATTLELAALAGLFSSMLAYRAFFHALRRFPGPFSARLSNFHMVTIAKRFRTYREVQQLHEHYGDIVRTGPSTLSVAKLEAVQAIHGPRSKCRKGPWYEHSRPLRSVHTNRDPASHSQQRMSWDRGLNSAALRDYAPMVAKSTEALIERIKAYEGKTFDANKWFNLFSFEVMGWMAFGRPFDLLATGKKTYFMELVQKSVDNVGIFANISWLYVLLKQIPVLNAKYQQFLRWLRPQLKSQMKEPTGWRTLFSTILKDYPTYEELTEMQHRILEGDMFLIIVAGSDTVGVTMEDLFYELSVNRDVQKKLQEEVDAYFAENNEPDPTLLAKLDYLQACINETLRLWPPVPSGTQRVTPPEGLQVGDAFIPGNTIVQVPTYTVHRSTPTLPESSPPNRHYADLNTGEEAFAHPNEFIPERWTTKPELIKDRSVFHPFSVGESTPPMVVTNIVDDTKKLENLGKYSCVGKQLALAELRQVTVEILRRFDVELAPGFGSDDFKNGLRDHFTLEASKLDLTFTAR</sequence>
<reference evidence="1" key="1">
    <citation type="submission" date="2022-07" db="EMBL/GenBank/DDBJ databases">
        <title>Genome Sequence of Lecanicillium saksenae.</title>
        <authorList>
            <person name="Buettner E."/>
        </authorList>
    </citation>
    <scope>NUCLEOTIDE SEQUENCE</scope>
    <source>
        <strain evidence="1">VT-O1</strain>
    </source>
</reference>
<name>A0ACC1QMM5_9HYPO</name>
<evidence type="ECO:0000313" key="1">
    <source>
        <dbReference type="EMBL" id="KAJ3483928.1"/>
    </source>
</evidence>
<accession>A0ACC1QMM5</accession>
<dbReference type="Proteomes" id="UP001148737">
    <property type="component" value="Unassembled WGS sequence"/>
</dbReference>